<dbReference type="Pfam" id="PF01476">
    <property type="entry name" value="LysM"/>
    <property type="match status" value="1"/>
</dbReference>
<evidence type="ECO:0000313" key="5">
    <source>
        <dbReference type="Proteomes" id="UP000250079"/>
    </source>
</evidence>
<dbReference type="PROSITE" id="PS51782">
    <property type="entry name" value="LYSM"/>
    <property type="match status" value="1"/>
</dbReference>
<dbReference type="OrthoDB" id="370541at2"/>
<dbReference type="PROSITE" id="PS51257">
    <property type="entry name" value="PROKAR_LIPOPROTEIN"/>
    <property type="match status" value="1"/>
</dbReference>
<dbReference type="Gene3D" id="3.10.350.10">
    <property type="entry name" value="LysM domain"/>
    <property type="match status" value="1"/>
</dbReference>
<feature type="signal peptide" evidence="2">
    <location>
        <begin position="1"/>
        <end position="18"/>
    </location>
</feature>
<dbReference type="KEGG" id="gai:IMCC3135_32070"/>
<keyword evidence="2" id="KW-0732">Signal</keyword>
<dbReference type="Pfam" id="PF06347">
    <property type="entry name" value="SH3_4"/>
    <property type="match status" value="1"/>
</dbReference>
<dbReference type="CDD" id="cd00118">
    <property type="entry name" value="LysM"/>
    <property type="match status" value="1"/>
</dbReference>
<dbReference type="EMBL" id="CP018632">
    <property type="protein sequence ID" value="ASJ76460.1"/>
    <property type="molecule type" value="Genomic_DNA"/>
</dbReference>
<feature type="region of interest" description="Disordered" evidence="1">
    <location>
        <begin position="100"/>
        <end position="124"/>
    </location>
</feature>
<gene>
    <name evidence="4" type="ORF">IMCC3135_32070</name>
</gene>
<evidence type="ECO:0000256" key="1">
    <source>
        <dbReference type="SAM" id="MobiDB-lite"/>
    </source>
</evidence>
<keyword evidence="5" id="KW-1185">Reference proteome</keyword>
<dbReference type="InterPro" id="IPR036779">
    <property type="entry name" value="LysM_dom_sf"/>
</dbReference>
<dbReference type="AlphaFoldDB" id="A0A2Z2P4S0"/>
<sequence length="243" mass="26494">MKNYASLSVAMCLSVALAAGCATSGINSNQAPDNQTSAARLSIDDVQHTVAPGDRLSDIALKYTGRVDQWETIATYNKITDPRTLRIGDIITIPASMLREKRTESSNKNTGRETLSNNPAGVATTTGTLALQRAREVKSTNSEAPDVHIASVNTNRTFELNPIESSNLATSQRYGTKPPQVRVIGTYYPKGVYQQPASYSKLMMRVAPGTIFELDQVINEWYKVNTDQGIGYIRAEDGNLMSD</sequence>
<evidence type="ECO:0000256" key="2">
    <source>
        <dbReference type="SAM" id="SignalP"/>
    </source>
</evidence>
<evidence type="ECO:0000259" key="3">
    <source>
        <dbReference type="PROSITE" id="PS51782"/>
    </source>
</evidence>
<feature type="domain" description="LysM" evidence="3">
    <location>
        <begin position="46"/>
        <end position="93"/>
    </location>
</feature>
<reference evidence="4 5" key="1">
    <citation type="submission" date="2016-12" db="EMBL/GenBank/DDBJ databases">
        <authorList>
            <person name="Song W.-J."/>
            <person name="Kurnit D.M."/>
        </authorList>
    </citation>
    <scope>NUCLEOTIDE SEQUENCE [LARGE SCALE GENOMIC DNA]</scope>
    <source>
        <strain evidence="4 5">IMCC3135</strain>
    </source>
</reference>
<feature type="compositionally biased region" description="Polar residues" evidence="1">
    <location>
        <begin position="106"/>
        <end position="119"/>
    </location>
</feature>
<accession>A0A2Z2P4S0</accession>
<feature type="chain" id="PRO_5016263177" description="LysM domain-containing protein" evidence="2">
    <location>
        <begin position="19"/>
        <end position="243"/>
    </location>
</feature>
<evidence type="ECO:0000313" key="4">
    <source>
        <dbReference type="EMBL" id="ASJ76460.1"/>
    </source>
</evidence>
<protein>
    <recommendedName>
        <fullName evidence="3">LysM domain-containing protein</fullName>
    </recommendedName>
</protein>
<organism evidence="4 5">
    <name type="scientific">Granulosicoccus antarcticus IMCC3135</name>
    <dbReference type="NCBI Taxonomy" id="1192854"/>
    <lineage>
        <taxon>Bacteria</taxon>
        <taxon>Pseudomonadati</taxon>
        <taxon>Pseudomonadota</taxon>
        <taxon>Gammaproteobacteria</taxon>
        <taxon>Chromatiales</taxon>
        <taxon>Granulosicoccaceae</taxon>
        <taxon>Granulosicoccus</taxon>
    </lineage>
</organism>
<dbReference type="SUPFAM" id="SSF54106">
    <property type="entry name" value="LysM domain"/>
    <property type="match status" value="1"/>
</dbReference>
<dbReference type="Gene3D" id="2.30.30.40">
    <property type="entry name" value="SH3 Domains"/>
    <property type="match status" value="1"/>
</dbReference>
<name>A0A2Z2P4S0_9GAMM</name>
<dbReference type="SMART" id="SM00257">
    <property type="entry name" value="LysM"/>
    <property type="match status" value="1"/>
</dbReference>
<dbReference type="RefSeq" id="WP_088921231.1">
    <property type="nucleotide sequence ID" value="NZ_CP018632.1"/>
</dbReference>
<dbReference type="InterPro" id="IPR018392">
    <property type="entry name" value="LysM"/>
</dbReference>
<dbReference type="InterPro" id="IPR010466">
    <property type="entry name" value="DUF1058"/>
</dbReference>
<dbReference type="Proteomes" id="UP000250079">
    <property type="component" value="Chromosome"/>
</dbReference>
<proteinExistence type="predicted"/>